<dbReference type="RefSeq" id="WP_084068694.1">
    <property type="nucleotide sequence ID" value="NZ_FWXY01000008.1"/>
</dbReference>
<gene>
    <name evidence="1" type="ORF">SAMN02746065_108148</name>
</gene>
<evidence type="ECO:0000313" key="1">
    <source>
        <dbReference type="EMBL" id="SMC73137.1"/>
    </source>
</evidence>
<dbReference type="Proteomes" id="UP000192418">
    <property type="component" value="Unassembled WGS sequence"/>
</dbReference>
<evidence type="ECO:0008006" key="3">
    <source>
        <dbReference type="Google" id="ProtNLM"/>
    </source>
</evidence>
<proteinExistence type="predicted"/>
<dbReference type="OrthoDB" id="9783085at2"/>
<dbReference type="AlphaFoldDB" id="A0A1W2BJJ1"/>
<protein>
    <recommendedName>
        <fullName evidence="3">Tetratricopeptide repeat-containing protein</fullName>
    </recommendedName>
</protein>
<reference evidence="1 2" key="1">
    <citation type="submission" date="2017-04" db="EMBL/GenBank/DDBJ databases">
        <authorList>
            <person name="Afonso C.L."/>
            <person name="Miller P.J."/>
            <person name="Scott M.A."/>
            <person name="Spackman E."/>
            <person name="Goraichik I."/>
            <person name="Dimitrov K.M."/>
            <person name="Suarez D.L."/>
            <person name="Swayne D.E."/>
        </authorList>
    </citation>
    <scope>NUCLEOTIDE SEQUENCE [LARGE SCALE GENOMIC DNA]</scope>
    <source>
        <strain evidence="1 2">DSM 3385</strain>
    </source>
</reference>
<accession>A0A1W2BJJ1</accession>
<organism evidence="1 2">
    <name type="scientific">Desulfocicer vacuolatum DSM 3385</name>
    <dbReference type="NCBI Taxonomy" id="1121400"/>
    <lineage>
        <taxon>Bacteria</taxon>
        <taxon>Pseudomonadati</taxon>
        <taxon>Thermodesulfobacteriota</taxon>
        <taxon>Desulfobacteria</taxon>
        <taxon>Desulfobacterales</taxon>
        <taxon>Desulfobacteraceae</taxon>
        <taxon>Desulfocicer</taxon>
    </lineage>
</organism>
<dbReference type="EMBL" id="FWXY01000008">
    <property type="protein sequence ID" value="SMC73137.1"/>
    <property type="molecule type" value="Genomic_DNA"/>
</dbReference>
<sequence length="231" mass="26270">MTILSKNLLFVSLFCITLLLQNHYADLRFTIFEKNPNCPWCENGDIGSDLTYIPVNTSFARLFAPADCNFLADLLWLRTAYYFGEHALTDQQFPYLAYLIDLISDLSPSWLDPYLFGAVILPVETGSVEDGIYLIDKGIAHHPAEWRLWFFKGFYQWQFKNDKAAASKAIHKASLLPGAPPFIISLASTFALEAGEKELAVNFLKEALKNIHDPEQRHQILLKLQKVIKGE</sequence>
<name>A0A1W2BJJ1_9BACT</name>
<dbReference type="STRING" id="1121400.SAMN02746065_108148"/>
<keyword evidence="2" id="KW-1185">Reference proteome</keyword>
<evidence type="ECO:0000313" key="2">
    <source>
        <dbReference type="Proteomes" id="UP000192418"/>
    </source>
</evidence>